<proteinExistence type="predicted"/>
<evidence type="ECO:0000313" key="1">
    <source>
        <dbReference type="EMBL" id="PRQ56750.1"/>
    </source>
</evidence>
<dbReference type="AlphaFoldDB" id="A0A2P6SDJ6"/>
<dbReference type="Proteomes" id="UP000238479">
    <property type="component" value="Chromosome 1"/>
</dbReference>
<dbReference type="Gramene" id="PRQ56750">
    <property type="protein sequence ID" value="PRQ56750"/>
    <property type="gene ID" value="RchiOBHm_Chr1g0340741"/>
</dbReference>
<name>A0A2P6SDJ6_ROSCH</name>
<reference evidence="1 2" key="1">
    <citation type="journal article" date="2018" name="Nat. Genet.">
        <title>The Rosa genome provides new insights in the design of modern roses.</title>
        <authorList>
            <person name="Bendahmane M."/>
        </authorList>
    </citation>
    <scope>NUCLEOTIDE SEQUENCE [LARGE SCALE GENOMIC DNA]</scope>
    <source>
        <strain evidence="2">cv. Old Blush</strain>
    </source>
</reference>
<organism evidence="1 2">
    <name type="scientific">Rosa chinensis</name>
    <name type="common">China rose</name>
    <dbReference type="NCBI Taxonomy" id="74649"/>
    <lineage>
        <taxon>Eukaryota</taxon>
        <taxon>Viridiplantae</taxon>
        <taxon>Streptophyta</taxon>
        <taxon>Embryophyta</taxon>
        <taxon>Tracheophyta</taxon>
        <taxon>Spermatophyta</taxon>
        <taxon>Magnoliopsida</taxon>
        <taxon>eudicotyledons</taxon>
        <taxon>Gunneridae</taxon>
        <taxon>Pentapetalae</taxon>
        <taxon>rosids</taxon>
        <taxon>fabids</taxon>
        <taxon>Rosales</taxon>
        <taxon>Rosaceae</taxon>
        <taxon>Rosoideae</taxon>
        <taxon>Rosoideae incertae sedis</taxon>
        <taxon>Rosa</taxon>
    </lineage>
</organism>
<keyword evidence="2" id="KW-1185">Reference proteome</keyword>
<comment type="caution">
    <text evidence="1">The sequence shown here is derived from an EMBL/GenBank/DDBJ whole genome shotgun (WGS) entry which is preliminary data.</text>
</comment>
<dbReference type="EMBL" id="PDCK01000039">
    <property type="protein sequence ID" value="PRQ56750.1"/>
    <property type="molecule type" value="Genomic_DNA"/>
</dbReference>
<accession>A0A2P6SDJ6</accession>
<evidence type="ECO:0000313" key="2">
    <source>
        <dbReference type="Proteomes" id="UP000238479"/>
    </source>
</evidence>
<gene>
    <name evidence="1" type="ORF">RchiOBHm_Chr1g0340741</name>
</gene>
<protein>
    <submittedName>
        <fullName evidence="1">Uncharacterized protein</fullName>
    </submittedName>
</protein>
<sequence length="50" mass="5890">MEKPQTKNPNPKLKNSQNFCRRNLPVVAPPPFPPRPPLVLVCLIWNNWWL</sequence>